<dbReference type="GO" id="GO:0007165">
    <property type="term" value="P:signal transduction"/>
    <property type="evidence" value="ECO:0007669"/>
    <property type="project" value="InterPro"/>
</dbReference>
<dbReference type="GO" id="GO:0006935">
    <property type="term" value="P:chemotaxis"/>
    <property type="evidence" value="ECO:0007669"/>
    <property type="project" value="InterPro"/>
</dbReference>
<dbReference type="Gene3D" id="2.40.50.180">
    <property type="entry name" value="CheA-289, Domain 4"/>
    <property type="match status" value="1"/>
</dbReference>
<dbReference type="RefSeq" id="WP_184473860.1">
    <property type="nucleotide sequence ID" value="NZ_JACHOV010000001.1"/>
</dbReference>
<dbReference type="InterPro" id="IPR036061">
    <property type="entry name" value="CheW-like_dom_sf"/>
</dbReference>
<evidence type="ECO:0000259" key="1">
    <source>
        <dbReference type="PROSITE" id="PS50851"/>
    </source>
</evidence>
<proteinExistence type="predicted"/>
<dbReference type="Gene3D" id="2.30.30.40">
    <property type="entry name" value="SH3 Domains"/>
    <property type="match status" value="1"/>
</dbReference>
<accession>A0A840HQW2</accession>
<organism evidence="2 3">
    <name type="scientific">Rhizorhapis suberifaciens</name>
    <name type="common">corky root of lettuce</name>
    <dbReference type="NCBI Taxonomy" id="13656"/>
    <lineage>
        <taxon>Bacteria</taxon>
        <taxon>Pseudomonadati</taxon>
        <taxon>Pseudomonadota</taxon>
        <taxon>Alphaproteobacteria</taxon>
        <taxon>Sphingomonadales</taxon>
        <taxon>Sphingomonadaceae</taxon>
        <taxon>Rhizorhapis</taxon>
    </lineage>
</organism>
<evidence type="ECO:0000313" key="3">
    <source>
        <dbReference type="Proteomes" id="UP000575068"/>
    </source>
</evidence>
<keyword evidence="3" id="KW-1185">Reference proteome</keyword>
<evidence type="ECO:0000313" key="2">
    <source>
        <dbReference type="EMBL" id="MBB4640017.1"/>
    </source>
</evidence>
<dbReference type="EMBL" id="JACHOV010000001">
    <property type="protein sequence ID" value="MBB4640017.1"/>
    <property type="molecule type" value="Genomic_DNA"/>
</dbReference>
<dbReference type="InterPro" id="IPR002545">
    <property type="entry name" value="CheW-lke_dom"/>
</dbReference>
<dbReference type="Pfam" id="PF01584">
    <property type="entry name" value="CheW"/>
    <property type="match status" value="1"/>
</dbReference>
<dbReference type="SMART" id="SM00260">
    <property type="entry name" value="CheW"/>
    <property type="match status" value="1"/>
</dbReference>
<dbReference type="AlphaFoldDB" id="A0A840HQW2"/>
<gene>
    <name evidence="2" type="ORF">HNQ99_000297</name>
</gene>
<dbReference type="SUPFAM" id="SSF50341">
    <property type="entry name" value="CheW-like"/>
    <property type="match status" value="1"/>
</dbReference>
<dbReference type="PROSITE" id="PS50851">
    <property type="entry name" value="CHEW"/>
    <property type="match status" value="1"/>
</dbReference>
<feature type="domain" description="CheW-like" evidence="1">
    <location>
        <begin position="2"/>
        <end position="141"/>
    </location>
</feature>
<reference evidence="2 3" key="1">
    <citation type="submission" date="2020-08" db="EMBL/GenBank/DDBJ databases">
        <title>Genomic Encyclopedia of Type Strains, Phase IV (KMG-IV): sequencing the most valuable type-strain genomes for metagenomic binning, comparative biology and taxonomic classification.</title>
        <authorList>
            <person name="Goeker M."/>
        </authorList>
    </citation>
    <scope>NUCLEOTIDE SEQUENCE [LARGE SCALE GENOMIC DNA]</scope>
    <source>
        <strain evidence="2 3">DSM 7465</strain>
    </source>
</reference>
<dbReference type="Proteomes" id="UP000575068">
    <property type="component" value="Unassembled WGS sequence"/>
</dbReference>
<comment type="caution">
    <text evidence="2">The sequence shown here is derived from an EMBL/GenBank/DDBJ whole genome shotgun (WGS) entry which is preliminary data.</text>
</comment>
<sequence>MSELYLFARIGGTDVAIRTGQIEAVVKLTEISPVPRVPMHVAGLSALRSRVLTIIDTAALVWGRPASVVPGSFAIITDIIGHSYGMTVDSVSDIAPVLGGELPLCGQLDPAWRPFAYKMVENEHGPHLLISLSSFVDQTQPLAA</sequence>
<protein>
    <submittedName>
        <fullName evidence="2">Purine-binding chemotaxis protein CheW</fullName>
    </submittedName>
</protein>
<name>A0A840HQW2_9SPHN</name>